<dbReference type="InterPro" id="IPR039683">
    <property type="entry name" value="Lsm12-like"/>
</dbReference>
<dbReference type="Proteomes" id="UP000001070">
    <property type="component" value="Unassembled WGS sequence"/>
</dbReference>
<evidence type="ECO:0000259" key="2">
    <source>
        <dbReference type="PROSITE" id="PS52001"/>
    </source>
</evidence>
<evidence type="ECO:0000313" key="3">
    <source>
        <dbReference type="EMBL" id="EDV96077.1"/>
    </source>
</evidence>
<organism evidence="4">
    <name type="scientific">Drosophila grimshawi</name>
    <name type="common">Hawaiian fruit fly</name>
    <name type="synonym">Idiomyia grimshawi</name>
    <dbReference type="NCBI Taxonomy" id="7222"/>
    <lineage>
        <taxon>Eukaryota</taxon>
        <taxon>Metazoa</taxon>
        <taxon>Ecdysozoa</taxon>
        <taxon>Arthropoda</taxon>
        <taxon>Hexapoda</taxon>
        <taxon>Insecta</taxon>
        <taxon>Pterygota</taxon>
        <taxon>Neoptera</taxon>
        <taxon>Endopterygota</taxon>
        <taxon>Diptera</taxon>
        <taxon>Brachycera</taxon>
        <taxon>Muscomorpha</taxon>
        <taxon>Ephydroidea</taxon>
        <taxon>Drosophilidae</taxon>
        <taxon>Drosophila</taxon>
        <taxon>Hawaiian Drosophila</taxon>
    </lineage>
</organism>
<name>B4J2T6_DROGR</name>
<dbReference type="PANTHER" id="PTHR13542">
    <property type="entry name" value="LSM12 HOMOLOG"/>
    <property type="match status" value="1"/>
</dbReference>
<feature type="region of interest" description="Disordered" evidence="1">
    <location>
        <begin position="184"/>
        <end position="205"/>
    </location>
</feature>
<feature type="domain" description="AD" evidence="2">
    <location>
        <begin position="90"/>
        <end position="188"/>
    </location>
</feature>
<dbReference type="OrthoDB" id="1057137at2759"/>
<dbReference type="InterPro" id="IPR048478">
    <property type="entry name" value="LSM12_LSM"/>
</dbReference>
<sequence length="205" mass="22937">MKITYSPFPAGTQLHVETCFGDHITGDVVTYEHSVKMLILNCYAKDNNGKKCCNRTIVNLNYCKNLQIIKEAKMPDSCNNTPDSCNNPPVPLNCKLLNARLQQSVVQRESLLRSRSKHATPRAHQLLHMLSKHFGQHELSWQLDNIMVLQQITIAPPYRNCDISSKQKMPKLLDFVHRVVERFNAQNKQGGGRGGAGGGGGEQAK</sequence>
<keyword evidence="4" id="KW-1185">Reference proteome</keyword>
<proteinExistence type="predicted"/>
<accession>B4J2T6</accession>
<dbReference type="Pfam" id="PF21166">
    <property type="entry name" value="LSM12_LSM"/>
    <property type="match status" value="1"/>
</dbReference>
<feature type="compositionally biased region" description="Gly residues" evidence="1">
    <location>
        <begin position="189"/>
        <end position="205"/>
    </location>
</feature>
<gene>
    <name evidence="3" type="primary">Dgri\GH15409</name>
    <name evidence="3" type="ORF">Dgri_GH15409</name>
</gene>
<dbReference type="STRING" id="7222.B4J2T6"/>
<dbReference type="InterPro" id="IPR047574">
    <property type="entry name" value="AD"/>
</dbReference>
<dbReference type="InterPro" id="IPR019181">
    <property type="entry name" value="LSM12_ABD"/>
</dbReference>
<dbReference type="InParanoid" id="B4J2T6"/>
<dbReference type="EMBL" id="CH916366">
    <property type="protein sequence ID" value="EDV96077.1"/>
    <property type="molecule type" value="Genomic_DNA"/>
</dbReference>
<dbReference type="HOGENOM" id="CLU_073383_2_0_1"/>
<dbReference type="PhylomeDB" id="B4J2T6"/>
<evidence type="ECO:0000256" key="1">
    <source>
        <dbReference type="SAM" id="MobiDB-lite"/>
    </source>
</evidence>
<dbReference type="AlphaFoldDB" id="B4J2T6"/>
<evidence type="ECO:0000313" key="4">
    <source>
        <dbReference type="Proteomes" id="UP000001070"/>
    </source>
</evidence>
<dbReference type="SMART" id="SM00995">
    <property type="entry name" value="AD"/>
    <property type="match status" value="1"/>
</dbReference>
<dbReference type="Pfam" id="PF09793">
    <property type="entry name" value="AD"/>
    <property type="match status" value="1"/>
</dbReference>
<dbReference type="PROSITE" id="PS52001">
    <property type="entry name" value="AD"/>
    <property type="match status" value="1"/>
</dbReference>
<protein>
    <submittedName>
        <fullName evidence="3">GH15409</fullName>
    </submittedName>
</protein>
<reference evidence="3 4" key="1">
    <citation type="journal article" date="2007" name="Nature">
        <title>Evolution of genes and genomes on the Drosophila phylogeny.</title>
        <authorList>
            <consortium name="Drosophila 12 Genomes Consortium"/>
            <person name="Clark A.G."/>
            <person name="Eisen M.B."/>
            <person name="Smith D.R."/>
            <person name="Bergman C.M."/>
            <person name="Oliver B."/>
            <person name="Markow T.A."/>
            <person name="Kaufman T.C."/>
            <person name="Kellis M."/>
            <person name="Gelbart W."/>
            <person name="Iyer V.N."/>
            <person name="Pollard D.A."/>
            <person name="Sackton T.B."/>
            <person name="Larracuente A.M."/>
            <person name="Singh N.D."/>
            <person name="Abad J.P."/>
            <person name="Abt D.N."/>
            <person name="Adryan B."/>
            <person name="Aguade M."/>
            <person name="Akashi H."/>
            <person name="Anderson W.W."/>
            <person name="Aquadro C.F."/>
            <person name="Ardell D.H."/>
            <person name="Arguello R."/>
            <person name="Artieri C.G."/>
            <person name="Barbash D.A."/>
            <person name="Barker D."/>
            <person name="Barsanti P."/>
            <person name="Batterham P."/>
            <person name="Batzoglou S."/>
            <person name="Begun D."/>
            <person name="Bhutkar A."/>
            <person name="Blanco E."/>
            <person name="Bosak S.A."/>
            <person name="Bradley R.K."/>
            <person name="Brand A.D."/>
            <person name="Brent M.R."/>
            <person name="Brooks A.N."/>
            <person name="Brown R.H."/>
            <person name="Butlin R.K."/>
            <person name="Caggese C."/>
            <person name="Calvi B.R."/>
            <person name="Bernardo de Carvalho A."/>
            <person name="Caspi A."/>
            <person name="Castrezana S."/>
            <person name="Celniker S.E."/>
            <person name="Chang J.L."/>
            <person name="Chapple C."/>
            <person name="Chatterji S."/>
            <person name="Chinwalla A."/>
            <person name="Civetta A."/>
            <person name="Clifton S.W."/>
            <person name="Comeron J.M."/>
            <person name="Costello J.C."/>
            <person name="Coyne J.A."/>
            <person name="Daub J."/>
            <person name="David R.G."/>
            <person name="Delcher A.L."/>
            <person name="Delehaunty K."/>
            <person name="Do C.B."/>
            <person name="Ebling H."/>
            <person name="Edwards K."/>
            <person name="Eickbush T."/>
            <person name="Evans J.D."/>
            <person name="Filipski A."/>
            <person name="Findeiss S."/>
            <person name="Freyhult E."/>
            <person name="Fulton L."/>
            <person name="Fulton R."/>
            <person name="Garcia A.C."/>
            <person name="Gardiner A."/>
            <person name="Garfield D.A."/>
            <person name="Garvin B.E."/>
            <person name="Gibson G."/>
            <person name="Gilbert D."/>
            <person name="Gnerre S."/>
            <person name="Godfrey J."/>
            <person name="Good R."/>
            <person name="Gotea V."/>
            <person name="Gravely B."/>
            <person name="Greenberg A.J."/>
            <person name="Griffiths-Jones S."/>
            <person name="Gross S."/>
            <person name="Guigo R."/>
            <person name="Gustafson E.A."/>
            <person name="Haerty W."/>
            <person name="Hahn M.W."/>
            <person name="Halligan D.L."/>
            <person name="Halpern A.L."/>
            <person name="Halter G.M."/>
            <person name="Han M.V."/>
            <person name="Heger A."/>
            <person name="Hillier L."/>
            <person name="Hinrichs A.S."/>
            <person name="Holmes I."/>
            <person name="Hoskins R.A."/>
            <person name="Hubisz M.J."/>
            <person name="Hultmark D."/>
            <person name="Huntley M.A."/>
            <person name="Jaffe D.B."/>
            <person name="Jagadeeshan S."/>
            <person name="Jeck W.R."/>
            <person name="Johnson J."/>
            <person name="Jones C.D."/>
            <person name="Jordan W.C."/>
            <person name="Karpen G.H."/>
            <person name="Kataoka E."/>
            <person name="Keightley P.D."/>
            <person name="Kheradpour P."/>
            <person name="Kirkness E.F."/>
            <person name="Koerich L.B."/>
            <person name="Kristiansen K."/>
            <person name="Kudrna D."/>
            <person name="Kulathinal R.J."/>
            <person name="Kumar S."/>
            <person name="Kwok R."/>
            <person name="Lander E."/>
            <person name="Langley C.H."/>
            <person name="Lapoint R."/>
            <person name="Lazzaro B.P."/>
            <person name="Lee S.J."/>
            <person name="Levesque L."/>
            <person name="Li R."/>
            <person name="Lin C.F."/>
            <person name="Lin M.F."/>
            <person name="Lindblad-Toh K."/>
            <person name="Llopart A."/>
            <person name="Long M."/>
            <person name="Low L."/>
            <person name="Lozovsky E."/>
            <person name="Lu J."/>
            <person name="Luo M."/>
            <person name="Machado C.A."/>
            <person name="Makalowski W."/>
            <person name="Marzo M."/>
            <person name="Matsuda M."/>
            <person name="Matzkin L."/>
            <person name="McAllister B."/>
            <person name="McBride C.S."/>
            <person name="McKernan B."/>
            <person name="McKernan K."/>
            <person name="Mendez-Lago M."/>
            <person name="Minx P."/>
            <person name="Mollenhauer M.U."/>
            <person name="Montooth K."/>
            <person name="Mount S.M."/>
            <person name="Mu X."/>
            <person name="Myers E."/>
            <person name="Negre B."/>
            <person name="Newfeld S."/>
            <person name="Nielsen R."/>
            <person name="Noor M.A."/>
            <person name="O'Grady P."/>
            <person name="Pachter L."/>
            <person name="Papaceit M."/>
            <person name="Parisi M.J."/>
            <person name="Parisi M."/>
            <person name="Parts L."/>
            <person name="Pedersen J.S."/>
            <person name="Pesole G."/>
            <person name="Phillippy A.M."/>
            <person name="Ponting C.P."/>
            <person name="Pop M."/>
            <person name="Porcelli D."/>
            <person name="Powell J.R."/>
            <person name="Prohaska S."/>
            <person name="Pruitt K."/>
            <person name="Puig M."/>
            <person name="Quesneville H."/>
            <person name="Ram K.R."/>
            <person name="Rand D."/>
            <person name="Rasmussen M.D."/>
            <person name="Reed L.K."/>
            <person name="Reenan R."/>
            <person name="Reily A."/>
            <person name="Remington K.A."/>
            <person name="Rieger T.T."/>
            <person name="Ritchie M.G."/>
            <person name="Robin C."/>
            <person name="Rogers Y.H."/>
            <person name="Rohde C."/>
            <person name="Rozas J."/>
            <person name="Rubenfield M.J."/>
            <person name="Ruiz A."/>
            <person name="Russo S."/>
            <person name="Salzberg S.L."/>
            <person name="Sanchez-Gracia A."/>
            <person name="Saranga D.J."/>
            <person name="Sato H."/>
            <person name="Schaeffer S.W."/>
            <person name="Schatz M.C."/>
            <person name="Schlenke T."/>
            <person name="Schwartz R."/>
            <person name="Segarra C."/>
            <person name="Singh R.S."/>
            <person name="Sirot L."/>
            <person name="Sirota M."/>
            <person name="Sisneros N.B."/>
            <person name="Smith C.D."/>
            <person name="Smith T.F."/>
            <person name="Spieth J."/>
            <person name="Stage D.E."/>
            <person name="Stark A."/>
            <person name="Stephan W."/>
            <person name="Strausberg R.L."/>
            <person name="Strempel S."/>
            <person name="Sturgill D."/>
            <person name="Sutton G."/>
            <person name="Sutton G.G."/>
            <person name="Tao W."/>
            <person name="Teichmann S."/>
            <person name="Tobari Y.N."/>
            <person name="Tomimura Y."/>
            <person name="Tsolas J.M."/>
            <person name="Valente V.L."/>
            <person name="Venter E."/>
            <person name="Venter J.C."/>
            <person name="Vicario S."/>
            <person name="Vieira F.G."/>
            <person name="Vilella A.J."/>
            <person name="Villasante A."/>
            <person name="Walenz B."/>
            <person name="Wang J."/>
            <person name="Wasserman M."/>
            <person name="Watts T."/>
            <person name="Wilson D."/>
            <person name="Wilson R.K."/>
            <person name="Wing R.A."/>
            <person name="Wolfner M.F."/>
            <person name="Wong A."/>
            <person name="Wong G.K."/>
            <person name="Wu C.I."/>
            <person name="Wu G."/>
            <person name="Yamamoto D."/>
            <person name="Yang H.P."/>
            <person name="Yang S.P."/>
            <person name="Yorke J.A."/>
            <person name="Yoshida K."/>
            <person name="Zdobnov E."/>
            <person name="Zhang P."/>
            <person name="Zhang Y."/>
            <person name="Zimin A.V."/>
            <person name="Baldwin J."/>
            <person name="Abdouelleil A."/>
            <person name="Abdulkadir J."/>
            <person name="Abebe A."/>
            <person name="Abera B."/>
            <person name="Abreu J."/>
            <person name="Acer S.C."/>
            <person name="Aftuck L."/>
            <person name="Alexander A."/>
            <person name="An P."/>
            <person name="Anderson E."/>
            <person name="Anderson S."/>
            <person name="Arachi H."/>
            <person name="Azer M."/>
            <person name="Bachantsang P."/>
            <person name="Barry A."/>
            <person name="Bayul T."/>
            <person name="Berlin A."/>
            <person name="Bessette D."/>
            <person name="Bloom T."/>
            <person name="Blye J."/>
            <person name="Boguslavskiy L."/>
            <person name="Bonnet C."/>
            <person name="Boukhgalter B."/>
            <person name="Bourzgui I."/>
            <person name="Brown A."/>
            <person name="Cahill P."/>
            <person name="Channer S."/>
            <person name="Cheshatsang Y."/>
            <person name="Chuda L."/>
            <person name="Citroen M."/>
            <person name="Collymore A."/>
            <person name="Cooke P."/>
            <person name="Costello M."/>
            <person name="D'Aco K."/>
            <person name="Daza R."/>
            <person name="De Haan G."/>
            <person name="DeGray S."/>
            <person name="DeMaso C."/>
            <person name="Dhargay N."/>
            <person name="Dooley K."/>
            <person name="Dooley E."/>
            <person name="Doricent M."/>
            <person name="Dorje P."/>
            <person name="Dorjee K."/>
            <person name="Dupes A."/>
            <person name="Elong R."/>
            <person name="Falk J."/>
            <person name="Farina A."/>
            <person name="Faro S."/>
            <person name="Ferguson D."/>
            <person name="Fisher S."/>
            <person name="Foley C.D."/>
            <person name="Franke A."/>
            <person name="Friedrich D."/>
            <person name="Gadbois L."/>
            <person name="Gearin G."/>
            <person name="Gearin C.R."/>
            <person name="Giannoukos G."/>
            <person name="Goode T."/>
            <person name="Graham J."/>
            <person name="Grandbois E."/>
            <person name="Grewal S."/>
            <person name="Gyaltsen K."/>
            <person name="Hafez N."/>
            <person name="Hagos B."/>
            <person name="Hall J."/>
            <person name="Henson C."/>
            <person name="Hollinger A."/>
            <person name="Honan T."/>
            <person name="Huard M.D."/>
            <person name="Hughes L."/>
            <person name="Hurhula B."/>
            <person name="Husby M.E."/>
            <person name="Kamat A."/>
            <person name="Kanga B."/>
            <person name="Kashin S."/>
            <person name="Khazanovich D."/>
            <person name="Kisner P."/>
            <person name="Lance K."/>
            <person name="Lara M."/>
            <person name="Lee W."/>
            <person name="Lennon N."/>
            <person name="Letendre F."/>
            <person name="LeVine R."/>
            <person name="Lipovsky A."/>
            <person name="Liu X."/>
            <person name="Liu J."/>
            <person name="Liu S."/>
            <person name="Lokyitsang T."/>
            <person name="Lokyitsang Y."/>
            <person name="Lubonja R."/>
            <person name="Lui A."/>
            <person name="MacDonald P."/>
            <person name="Magnisalis V."/>
            <person name="Maru K."/>
            <person name="Matthews C."/>
            <person name="McCusker W."/>
            <person name="McDonough S."/>
            <person name="Mehta T."/>
            <person name="Meldrim J."/>
            <person name="Meneus L."/>
            <person name="Mihai O."/>
            <person name="Mihalev A."/>
            <person name="Mihova T."/>
            <person name="Mittelman R."/>
            <person name="Mlenga V."/>
            <person name="Montmayeur A."/>
            <person name="Mulrain L."/>
            <person name="Navidi A."/>
            <person name="Naylor J."/>
            <person name="Negash T."/>
            <person name="Nguyen T."/>
            <person name="Nguyen N."/>
            <person name="Nicol R."/>
            <person name="Norbu C."/>
            <person name="Norbu N."/>
            <person name="Novod N."/>
            <person name="O'Neill B."/>
            <person name="Osman S."/>
            <person name="Markiewicz E."/>
            <person name="Oyono O.L."/>
            <person name="Patti C."/>
            <person name="Phunkhang P."/>
            <person name="Pierre F."/>
            <person name="Priest M."/>
            <person name="Raghuraman S."/>
            <person name="Rege F."/>
            <person name="Reyes R."/>
            <person name="Rise C."/>
            <person name="Rogov P."/>
            <person name="Ross K."/>
            <person name="Ryan E."/>
            <person name="Settipalli S."/>
            <person name="Shea T."/>
            <person name="Sherpa N."/>
            <person name="Shi L."/>
            <person name="Shih D."/>
            <person name="Sparrow T."/>
            <person name="Spaulding J."/>
            <person name="Stalker J."/>
            <person name="Stange-Thomann N."/>
            <person name="Stavropoulos S."/>
            <person name="Stone C."/>
            <person name="Strader C."/>
            <person name="Tesfaye S."/>
            <person name="Thomson T."/>
            <person name="Thoulutsang Y."/>
            <person name="Thoulutsang D."/>
            <person name="Topham K."/>
            <person name="Topping I."/>
            <person name="Tsamla T."/>
            <person name="Vassiliev H."/>
            <person name="Vo A."/>
            <person name="Wangchuk T."/>
            <person name="Wangdi T."/>
            <person name="Weiand M."/>
            <person name="Wilkinson J."/>
            <person name="Wilson A."/>
            <person name="Yadav S."/>
            <person name="Young G."/>
            <person name="Yu Q."/>
            <person name="Zembek L."/>
            <person name="Zhong D."/>
            <person name="Zimmer A."/>
            <person name="Zwirko Z."/>
            <person name="Jaffe D.B."/>
            <person name="Alvarez P."/>
            <person name="Brockman W."/>
            <person name="Butler J."/>
            <person name="Chin C."/>
            <person name="Gnerre S."/>
            <person name="Grabherr M."/>
            <person name="Kleber M."/>
            <person name="Mauceli E."/>
            <person name="MacCallum I."/>
        </authorList>
    </citation>
    <scope>NUCLEOTIDE SEQUENCE [LARGE SCALE GENOMIC DNA]</scope>
    <source>
        <strain evidence="4">Tucson 15287-2541.00</strain>
    </source>
</reference>
<dbReference type="eggNOG" id="KOG4401">
    <property type="taxonomic scope" value="Eukaryota"/>
</dbReference>